<dbReference type="InterPro" id="IPR013024">
    <property type="entry name" value="GGCT-like"/>
</dbReference>
<gene>
    <name evidence="2" type="ORF">SAMN05443507_1487</name>
</gene>
<reference evidence="3" key="1">
    <citation type="submission" date="2016-11" db="EMBL/GenBank/DDBJ databases">
        <authorList>
            <person name="Varghese N."/>
            <person name="Submissions S."/>
        </authorList>
    </citation>
    <scope>NUCLEOTIDE SEQUENCE [LARGE SCALE GENOMIC DNA]</scope>
    <source>
        <strain evidence="3">USBA-503</strain>
    </source>
</reference>
<evidence type="ECO:0000313" key="2">
    <source>
        <dbReference type="EMBL" id="SHL15871.1"/>
    </source>
</evidence>
<evidence type="ECO:0000259" key="1">
    <source>
        <dbReference type="Pfam" id="PF06094"/>
    </source>
</evidence>
<accession>A0A1M6YC60</accession>
<dbReference type="RefSeq" id="WP_072875439.1">
    <property type="nucleotide sequence ID" value="NZ_FRAF01000048.1"/>
</dbReference>
<dbReference type="CDD" id="cd06661">
    <property type="entry name" value="GGCT_like"/>
    <property type="match status" value="1"/>
</dbReference>
<dbReference type="Proteomes" id="UP000184016">
    <property type="component" value="Unassembled WGS sequence"/>
</dbReference>
<dbReference type="Gene3D" id="3.10.490.10">
    <property type="entry name" value="Gamma-glutamyl cyclotransferase-like"/>
    <property type="match status" value="1"/>
</dbReference>
<proteinExistence type="predicted"/>
<dbReference type="STRING" id="1830138.SAMN05443507_1487"/>
<dbReference type="OrthoDB" id="8538589at2"/>
<organism evidence="2 3">
    <name type="scientific">Alicyclobacillus tolerans</name>
    <dbReference type="NCBI Taxonomy" id="90970"/>
    <lineage>
        <taxon>Bacteria</taxon>
        <taxon>Bacillati</taxon>
        <taxon>Bacillota</taxon>
        <taxon>Bacilli</taxon>
        <taxon>Bacillales</taxon>
        <taxon>Alicyclobacillaceae</taxon>
        <taxon>Alicyclobacillus</taxon>
    </lineage>
</organism>
<dbReference type="AlphaFoldDB" id="A0A1M6YC60"/>
<dbReference type="EMBL" id="FRAF01000048">
    <property type="protein sequence ID" value="SHL15871.1"/>
    <property type="molecule type" value="Genomic_DNA"/>
</dbReference>
<dbReference type="InterPro" id="IPR009288">
    <property type="entry name" value="AIG2-like_dom"/>
</dbReference>
<dbReference type="InterPro" id="IPR036568">
    <property type="entry name" value="GGCT-like_sf"/>
</dbReference>
<keyword evidence="3" id="KW-1185">Reference proteome</keyword>
<dbReference type="SUPFAM" id="SSF110857">
    <property type="entry name" value="Gamma-glutamyl cyclotransferase-like"/>
    <property type="match status" value="1"/>
</dbReference>
<evidence type="ECO:0000313" key="3">
    <source>
        <dbReference type="Proteomes" id="UP000184016"/>
    </source>
</evidence>
<protein>
    <submittedName>
        <fullName evidence="2">Uncharacterized conserved protein YtfP, gamma-glutamylcyclotransferase (GGCT)/AIG2-like family</fullName>
    </submittedName>
</protein>
<keyword evidence="2" id="KW-0808">Transferase</keyword>
<sequence length="135" mass="15149">MQDTTVFVYGSLRKGEYNRGVLEPHILNTLGEGCIQGQMVSLGAYPAVLLDKPGIVVGEWLRVTARGMAALDRLEGYPTLYSKAHVWDVQNNIEGVVYYMTEQQLSRFLRGGRNGMVVPGGDWTAYRREQRLQQA</sequence>
<dbReference type="Pfam" id="PF06094">
    <property type="entry name" value="GGACT"/>
    <property type="match status" value="1"/>
</dbReference>
<dbReference type="GO" id="GO:0016740">
    <property type="term" value="F:transferase activity"/>
    <property type="evidence" value="ECO:0007669"/>
    <property type="project" value="UniProtKB-KW"/>
</dbReference>
<name>A0A1M6YC60_9BACL</name>
<feature type="domain" description="Gamma-glutamylcyclotransferase AIG2-like" evidence="1">
    <location>
        <begin position="6"/>
        <end position="124"/>
    </location>
</feature>